<dbReference type="Proteomes" id="UP000799764">
    <property type="component" value="Unassembled WGS sequence"/>
</dbReference>
<gene>
    <name evidence="1" type="ORF">P171DRAFT_234354</name>
</gene>
<accession>A0A9P4PS75</accession>
<dbReference type="EMBL" id="MU001496">
    <property type="protein sequence ID" value="KAF2447911.1"/>
    <property type="molecule type" value="Genomic_DNA"/>
</dbReference>
<evidence type="ECO:0000313" key="1">
    <source>
        <dbReference type="EMBL" id="KAF2447911.1"/>
    </source>
</evidence>
<organism evidence="1 2">
    <name type="scientific">Karstenula rhodostoma CBS 690.94</name>
    <dbReference type="NCBI Taxonomy" id="1392251"/>
    <lineage>
        <taxon>Eukaryota</taxon>
        <taxon>Fungi</taxon>
        <taxon>Dikarya</taxon>
        <taxon>Ascomycota</taxon>
        <taxon>Pezizomycotina</taxon>
        <taxon>Dothideomycetes</taxon>
        <taxon>Pleosporomycetidae</taxon>
        <taxon>Pleosporales</taxon>
        <taxon>Massarineae</taxon>
        <taxon>Didymosphaeriaceae</taxon>
        <taxon>Karstenula</taxon>
    </lineage>
</organism>
<reference evidence="1" key="1">
    <citation type="journal article" date="2020" name="Stud. Mycol.">
        <title>101 Dothideomycetes genomes: a test case for predicting lifestyles and emergence of pathogens.</title>
        <authorList>
            <person name="Haridas S."/>
            <person name="Albert R."/>
            <person name="Binder M."/>
            <person name="Bloem J."/>
            <person name="Labutti K."/>
            <person name="Salamov A."/>
            <person name="Andreopoulos B."/>
            <person name="Baker S."/>
            <person name="Barry K."/>
            <person name="Bills G."/>
            <person name="Bluhm B."/>
            <person name="Cannon C."/>
            <person name="Castanera R."/>
            <person name="Culley D."/>
            <person name="Daum C."/>
            <person name="Ezra D."/>
            <person name="Gonzalez J."/>
            <person name="Henrissat B."/>
            <person name="Kuo A."/>
            <person name="Liang C."/>
            <person name="Lipzen A."/>
            <person name="Lutzoni F."/>
            <person name="Magnuson J."/>
            <person name="Mondo S."/>
            <person name="Nolan M."/>
            <person name="Ohm R."/>
            <person name="Pangilinan J."/>
            <person name="Park H.-J."/>
            <person name="Ramirez L."/>
            <person name="Alfaro M."/>
            <person name="Sun H."/>
            <person name="Tritt A."/>
            <person name="Yoshinaga Y."/>
            <person name="Zwiers L.-H."/>
            <person name="Turgeon B."/>
            <person name="Goodwin S."/>
            <person name="Spatafora J."/>
            <person name="Crous P."/>
            <person name="Grigoriev I."/>
        </authorList>
    </citation>
    <scope>NUCLEOTIDE SEQUENCE</scope>
    <source>
        <strain evidence="1">CBS 690.94</strain>
    </source>
</reference>
<dbReference type="AlphaFoldDB" id="A0A9P4PS75"/>
<dbReference type="SUPFAM" id="SSF52047">
    <property type="entry name" value="RNI-like"/>
    <property type="match status" value="1"/>
</dbReference>
<comment type="caution">
    <text evidence="1">The sequence shown here is derived from an EMBL/GenBank/DDBJ whole genome shotgun (WGS) entry which is preliminary data.</text>
</comment>
<evidence type="ECO:0000313" key="2">
    <source>
        <dbReference type="Proteomes" id="UP000799764"/>
    </source>
</evidence>
<protein>
    <submittedName>
        <fullName evidence="1">Uncharacterized protein</fullName>
    </submittedName>
</protein>
<name>A0A9P4PS75_9PLEO</name>
<dbReference type="OrthoDB" id="3801271at2759"/>
<sequence length="316" mass="36824">MQRFPKFQYPAISASSNLQSLDLTGVALMPGRLAEYLTKSDCRSLKSLKVFSDEQIKRIWLNSTEHCLQYDFCELNDALQHAPNLERFECSFPGGRPWCLFGSFKSLTRLQVLKVDFRLINDMTISETTLASPHLQQPTKYLPASLKILSITQIPYVFLYHHCQTRAQTPNQRADAVRYLVHRLQLLHLQELHLQVCMFYARNRPGRSIYNILELQSRARKFLPQLIARLREQGLLMKVWRARIPDWREEVLLYGPGYARPWPHWSLEDETRGATLIDPCDGGDLKLEVLKILRSDEGLEFPEDLEYIKSEDDTEE</sequence>
<keyword evidence="2" id="KW-1185">Reference proteome</keyword>
<proteinExistence type="predicted"/>